<evidence type="ECO:0000313" key="1">
    <source>
        <dbReference type="EMBL" id="KAA1112243.1"/>
    </source>
</evidence>
<protein>
    <submittedName>
        <fullName evidence="1">Uncharacterized protein</fullName>
    </submittedName>
</protein>
<evidence type="ECO:0000313" key="2">
    <source>
        <dbReference type="Proteomes" id="UP000325313"/>
    </source>
</evidence>
<organism evidence="1 2">
    <name type="scientific">Puccinia graminis f. sp. tritici</name>
    <dbReference type="NCBI Taxonomy" id="56615"/>
    <lineage>
        <taxon>Eukaryota</taxon>
        <taxon>Fungi</taxon>
        <taxon>Dikarya</taxon>
        <taxon>Basidiomycota</taxon>
        <taxon>Pucciniomycotina</taxon>
        <taxon>Pucciniomycetes</taxon>
        <taxon>Pucciniales</taxon>
        <taxon>Pucciniaceae</taxon>
        <taxon>Puccinia</taxon>
    </lineage>
</organism>
<dbReference type="Proteomes" id="UP000325313">
    <property type="component" value="Unassembled WGS sequence"/>
</dbReference>
<gene>
    <name evidence="1" type="ORF">PGTUg99_010187</name>
</gene>
<sequence>MVSILILPGPPGRDPCKRLAASSWWRTEDQRQPTRLGLVTQYSLTNGFCCSSTHHHHRLDA</sequence>
<name>A0A5B0QGZ8_PUCGR</name>
<dbReference type="EMBL" id="VDEP01000280">
    <property type="protein sequence ID" value="KAA1112243.1"/>
    <property type="molecule type" value="Genomic_DNA"/>
</dbReference>
<proteinExistence type="predicted"/>
<comment type="caution">
    <text evidence="1">The sequence shown here is derived from an EMBL/GenBank/DDBJ whole genome shotgun (WGS) entry which is preliminary data.</text>
</comment>
<reference evidence="1 2" key="1">
    <citation type="submission" date="2019-05" db="EMBL/GenBank/DDBJ databases">
        <title>Emergence of the Ug99 lineage of the wheat stem rust pathogen through somatic hybridization.</title>
        <authorList>
            <person name="Li F."/>
            <person name="Upadhyaya N.M."/>
            <person name="Sperschneider J."/>
            <person name="Matny O."/>
            <person name="Nguyen-Phuc H."/>
            <person name="Mago R."/>
            <person name="Raley C."/>
            <person name="Miller M.E."/>
            <person name="Silverstein K.A.T."/>
            <person name="Henningsen E."/>
            <person name="Hirsch C.D."/>
            <person name="Visser B."/>
            <person name="Pretorius Z.A."/>
            <person name="Steffenson B.J."/>
            <person name="Schwessinger B."/>
            <person name="Dodds P.N."/>
            <person name="Figueroa M."/>
        </authorList>
    </citation>
    <scope>NUCLEOTIDE SEQUENCE [LARGE SCALE GENOMIC DNA]</scope>
    <source>
        <strain evidence="1 2">Ug99</strain>
    </source>
</reference>
<accession>A0A5B0QGZ8</accession>
<dbReference type="AlphaFoldDB" id="A0A5B0QGZ8"/>